<dbReference type="Proteomes" id="UP000828390">
    <property type="component" value="Unassembled WGS sequence"/>
</dbReference>
<dbReference type="InterPro" id="IPR011641">
    <property type="entry name" value="Tyr-kin_ephrin_A/B_rcpt-like"/>
</dbReference>
<dbReference type="AlphaFoldDB" id="A0A9D4QJ41"/>
<proteinExistence type="predicted"/>
<dbReference type="SMART" id="SM01411">
    <property type="entry name" value="Ephrin_rec_like"/>
    <property type="match status" value="1"/>
</dbReference>
<reference evidence="3" key="1">
    <citation type="journal article" date="2019" name="bioRxiv">
        <title>The Genome of the Zebra Mussel, Dreissena polymorpha: A Resource for Invasive Species Research.</title>
        <authorList>
            <person name="McCartney M.A."/>
            <person name="Auch B."/>
            <person name="Kono T."/>
            <person name="Mallez S."/>
            <person name="Zhang Y."/>
            <person name="Obille A."/>
            <person name="Becker A."/>
            <person name="Abrahante J.E."/>
            <person name="Garbe J."/>
            <person name="Badalamenti J.P."/>
            <person name="Herman A."/>
            <person name="Mangelson H."/>
            <person name="Liachko I."/>
            <person name="Sullivan S."/>
            <person name="Sone E.D."/>
            <person name="Koren S."/>
            <person name="Silverstein K.A.T."/>
            <person name="Beckman K.B."/>
            <person name="Gohl D.M."/>
        </authorList>
    </citation>
    <scope>NUCLEOTIDE SEQUENCE</scope>
    <source>
        <strain evidence="3">Duluth1</strain>
        <tissue evidence="3">Whole animal</tissue>
    </source>
</reference>
<dbReference type="Pfam" id="PF07699">
    <property type="entry name" value="Ephrin_rec_like"/>
    <property type="match status" value="1"/>
</dbReference>
<dbReference type="Gene3D" id="2.10.50.10">
    <property type="entry name" value="Tumor Necrosis Factor Receptor, subunit A, domain 2"/>
    <property type="match status" value="1"/>
</dbReference>
<feature type="domain" description="Tyrosine-protein kinase ephrin type A/B receptor-like" evidence="1">
    <location>
        <begin position="70"/>
        <end position="110"/>
    </location>
</feature>
<dbReference type="EMBL" id="JAIWYP010000004">
    <property type="protein sequence ID" value="KAH3833309.1"/>
    <property type="molecule type" value="Genomic_DNA"/>
</dbReference>
<sequence length="129" mass="13803">MEGENDCVGTCVNTYGSYTCECDGTSPYADHNCRAINECKNPELNSCTQQCIKMETSYRCDCYLGNALINFNTCIACGMGYYRDTDSVECVACPPNSVTEGDGSTSLADCTCEEGNVGNISAGEICTLL</sequence>
<dbReference type="Gene3D" id="2.10.25.10">
    <property type="entry name" value="Laminin"/>
    <property type="match status" value="1"/>
</dbReference>
<evidence type="ECO:0000313" key="3">
    <source>
        <dbReference type="EMBL" id="KAH3833309.1"/>
    </source>
</evidence>
<protein>
    <recommendedName>
        <fullName evidence="1">Tyrosine-protein kinase ephrin type A/B receptor-like domain-containing protein</fullName>
    </recommendedName>
</protein>
<keyword evidence="4" id="KW-1185">Reference proteome</keyword>
<organism evidence="3 4">
    <name type="scientific">Dreissena polymorpha</name>
    <name type="common">Zebra mussel</name>
    <name type="synonym">Mytilus polymorpha</name>
    <dbReference type="NCBI Taxonomy" id="45954"/>
    <lineage>
        <taxon>Eukaryota</taxon>
        <taxon>Metazoa</taxon>
        <taxon>Spiralia</taxon>
        <taxon>Lophotrochozoa</taxon>
        <taxon>Mollusca</taxon>
        <taxon>Bivalvia</taxon>
        <taxon>Autobranchia</taxon>
        <taxon>Heteroconchia</taxon>
        <taxon>Euheterodonta</taxon>
        <taxon>Imparidentia</taxon>
        <taxon>Neoheterodontei</taxon>
        <taxon>Myida</taxon>
        <taxon>Dreissenoidea</taxon>
        <taxon>Dreissenidae</taxon>
        <taxon>Dreissena</taxon>
    </lineage>
</organism>
<evidence type="ECO:0000313" key="2">
    <source>
        <dbReference type="EMBL" id="KAH3833294.1"/>
    </source>
</evidence>
<accession>A0A9D4QJ41</accession>
<gene>
    <name evidence="2" type="ORF">DPMN_106600</name>
    <name evidence="3" type="ORF">DPMN_106615</name>
</gene>
<evidence type="ECO:0000313" key="4">
    <source>
        <dbReference type="Proteomes" id="UP000828390"/>
    </source>
</evidence>
<name>A0A9D4QJ41_DREPO</name>
<dbReference type="EMBL" id="JAIWYP010000004">
    <property type="protein sequence ID" value="KAH3833294.1"/>
    <property type="molecule type" value="Genomic_DNA"/>
</dbReference>
<comment type="caution">
    <text evidence="3">The sequence shown here is derived from an EMBL/GenBank/DDBJ whole genome shotgun (WGS) entry which is preliminary data.</text>
</comment>
<reference evidence="3" key="2">
    <citation type="submission" date="2020-11" db="EMBL/GenBank/DDBJ databases">
        <authorList>
            <person name="McCartney M.A."/>
            <person name="Auch B."/>
            <person name="Kono T."/>
            <person name="Mallez S."/>
            <person name="Becker A."/>
            <person name="Gohl D.M."/>
            <person name="Silverstein K.A.T."/>
            <person name="Koren S."/>
            <person name="Bechman K.B."/>
            <person name="Herman A."/>
            <person name="Abrahante J.E."/>
            <person name="Garbe J."/>
        </authorList>
    </citation>
    <scope>NUCLEOTIDE SEQUENCE</scope>
    <source>
        <strain evidence="3">Duluth1</strain>
        <tissue evidence="3">Whole animal</tissue>
    </source>
</reference>
<evidence type="ECO:0000259" key="1">
    <source>
        <dbReference type="Pfam" id="PF07699"/>
    </source>
</evidence>